<feature type="compositionally biased region" description="Low complexity" evidence="10">
    <location>
        <begin position="712"/>
        <end position="727"/>
    </location>
</feature>
<feature type="compositionally biased region" description="Polar residues" evidence="10">
    <location>
        <begin position="392"/>
        <end position="413"/>
    </location>
</feature>
<proteinExistence type="predicted"/>
<name>A0A317Y0S0_9BASI</name>
<evidence type="ECO:0000256" key="2">
    <source>
        <dbReference type="ARBA" id="ARBA00022527"/>
    </source>
</evidence>
<evidence type="ECO:0000256" key="5">
    <source>
        <dbReference type="ARBA" id="ARBA00022777"/>
    </source>
</evidence>
<dbReference type="FunFam" id="3.30.200.20:FF:000076">
    <property type="entry name" value="CMGC/SRPK protein kinase"/>
    <property type="match status" value="1"/>
</dbReference>
<dbReference type="GO" id="GO:0004674">
    <property type="term" value="F:protein serine/threonine kinase activity"/>
    <property type="evidence" value="ECO:0007669"/>
    <property type="project" value="UniProtKB-KW"/>
</dbReference>
<dbReference type="AlphaFoldDB" id="A0A317Y0S0"/>
<dbReference type="GO" id="GO:0000245">
    <property type="term" value="P:spliceosomal complex assembly"/>
    <property type="evidence" value="ECO:0007669"/>
    <property type="project" value="TreeGrafter"/>
</dbReference>
<dbReference type="PANTHER" id="PTHR47634:SF9">
    <property type="entry name" value="PROTEIN KINASE DOMAIN-CONTAINING PROTEIN-RELATED"/>
    <property type="match status" value="1"/>
</dbReference>
<dbReference type="Gene3D" id="1.10.510.10">
    <property type="entry name" value="Transferase(Phosphotransferase) domain 1"/>
    <property type="match status" value="2"/>
</dbReference>
<keyword evidence="2" id="KW-0723">Serine/threonine-protein kinase</keyword>
<keyword evidence="4 9" id="KW-0547">Nucleotide-binding</keyword>
<dbReference type="OrthoDB" id="2649at2759"/>
<accession>A0A317Y0S0</accession>
<dbReference type="PROSITE" id="PS50011">
    <property type="entry name" value="PROTEIN_KINASE_DOM"/>
    <property type="match status" value="1"/>
</dbReference>
<evidence type="ECO:0000256" key="8">
    <source>
        <dbReference type="ARBA" id="ARBA00048679"/>
    </source>
</evidence>
<evidence type="ECO:0000256" key="7">
    <source>
        <dbReference type="ARBA" id="ARBA00047899"/>
    </source>
</evidence>
<keyword evidence="5 12" id="KW-0418">Kinase</keyword>
<dbReference type="FunFam" id="1.10.510.10:FF:000409">
    <property type="entry name" value="CMGC/SRPK protein kinase"/>
    <property type="match status" value="1"/>
</dbReference>
<keyword evidence="6 9" id="KW-0067">ATP-binding</keyword>
<dbReference type="STRING" id="1882483.A0A317Y0S0"/>
<dbReference type="FunCoup" id="A0A317Y0S0">
    <property type="interactions" value="253"/>
</dbReference>
<feature type="compositionally biased region" description="Low complexity" evidence="10">
    <location>
        <begin position="417"/>
        <end position="431"/>
    </location>
</feature>
<dbReference type="InterPro" id="IPR011009">
    <property type="entry name" value="Kinase-like_dom_sf"/>
</dbReference>
<dbReference type="InterPro" id="IPR017441">
    <property type="entry name" value="Protein_kinase_ATP_BS"/>
</dbReference>
<gene>
    <name evidence="12" type="ORF">BCV70DRAFT_215039</name>
</gene>
<feature type="region of interest" description="Disordered" evidence="10">
    <location>
        <begin position="306"/>
        <end position="472"/>
    </location>
</feature>
<dbReference type="PROSITE" id="PS00107">
    <property type="entry name" value="PROTEIN_KINASE_ATP"/>
    <property type="match status" value="1"/>
</dbReference>
<evidence type="ECO:0000313" key="13">
    <source>
        <dbReference type="Proteomes" id="UP000246740"/>
    </source>
</evidence>
<sequence>MTAVPLPMAGGPHQHHAPHMSSNSISIAGGSQEQHTPGGSFGPSSINASSDMGSVMTEDEEDLEDYGKGGYHPVHVGDTFSDGRYLIVRKLGWGHFSTVWLAKDHKMKRHVALKVVKSAPHYTETALDEIKLLQRLVSANPNHPGRRHCVSLLDHFRHKGPNGSHVCMVFEVLGENLLGLIKRYQHRGVPPHIVKQIAKQVLLGLDYMHQECGIIHTDLKPENVLICIDDVEAVVEAELRSNPAAVPTKLVGVPPSQGRGGTQTPRRDGIFITGSQPLPSPSSSLGSSPMFDKWAFGMSKIDKPSISDSEGGFRSVASSDAAGSKGGSLATSKEREKSTELIGQGIAQLSTQGSSSLPNDPFGSRTTSTVPQQKGPSLLSLGAPRAPPAAQAETSGSGNGTISHLSTASTTQHAAEPTDSPSPMSVDSPSPEQGSGETFAAAANADSSSHPPAPAAGDPNTLPPPPPYDPSSLERITVKIADLGNACWVDHHFTNDIQTRQYRCPEVILGAKWGPSADMWSASCMFFELLTGDYLFDPAAGTKYNKDDDHVAQIIELLGDFPKSLAFAGKYSADIFNRRGELRHIHKLRFWPLISVLQEKYLMPYSEANELSSFLLPMLRLHPEKRAGARELLDHTWIEGIVVQGEIEKAMRQAGIDVDALTSGSPGRSLPPGLTPSEADALKPVGSVSSSPAAGIPLNMQGLEDAKRRAAQHQAEQFAAAKAASAANGENVPMPSAPSSKDPLAALQAEALERSSSTDAAGDSHMTVKGTSGEDAANRSTSTPKMHGQGAGTSANRDAGSPSPQNLPRPVATTVQ</sequence>
<dbReference type="GO" id="GO:0005524">
    <property type="term" value="F:ATP binding"/>
    <property type="evidence" value="ECO:0007669"/>
    <property type="project" value="UniProtKB-UniRule"/>
</dbReference>
<evidence type="ECO:0000256" key="3">
    <source>
        <dbReference type="ARBA" id="ARBA00022679"/>
    </source>
</evidence>
<dbReference type="SMART" id="SM00220">
    <property type="entry name" value="S_TKc"/>
    <property type="match status" value="1"/>
</dbReference>
<dbReference type="InterPro" id="IPR008271">
    <property type="entry name" value="Ser/Thr_kinase_AS"/>
</dbReference>
<feature type="region of interest" description="Disordered" evidence="10">
    <location>
        <begin position="247"/>
        <end position="286"/>
    </location>
</feature>
<evidence type="ECO:0000259" key="11">
    <source>
        <dbReference type="PROSITE" id="PS50011"/>
    </source>
</evidence>
<feature type="compositionally biased region" description="Polar residues" evidence="10">
    <location>
        <begin position="347"/>
        <end position="375"/>
    </location>
</feature>
<feature type="compositionally biased region" description="Low complexity" evidence="10">
    <location>
        <begin position="274"/>
        <end position="286"/>
    </location>
</feature>
<reference evidence="12 13" key="1">
    <citation type="journal article" date="2018" name="Mol. Biol. Evol.">
        <title>Broad Genomic Sampling Reveals a Smut Pathogenic Ancestry of the Fungal Clade Ustilaginomycotina.</title>
        <authorList>
            <person name="Kijpornyongpan T."/>
            <person name="Mondo S.J."/>
            <person name="Barry K."/>
            <person name="Sandor L."/>
            <person name="Lee J."/>
            <person name="Lipzen A."/>
            <person name="Pangilinan J."/>
            <person name="LaButti K."/>
            <person name="Hainaut M."/>
            <person name="Henrissat B."/>
            <person name="Grigoriev I.V."/>
            <person name="Spatafora J.W."/>
            <person name="Aime M.C."/>
        </authorList>
    </citation>
    <scope>NUCLEOTIDE SEQUENCE [LARGE SCALE GENOMIC DNA]</scope>
    <source>
        <strain evidence="12 13">MCA 3645</strain>
    </source>
</reference>
<feature type="domain" description="Protein kinase" evidence="11">
    <location>
        <begin position="85"/>
        <end position="638"/>
    </location>
</feature>
<evidence type="ECO:0000256" key="1">
    <source>
        <dbReference type="ARBA" id="ARBA00012513"/>
    </source>
</evidence>
<keyword evidence="3" id="KW-0808">Transferase</keyword>
<evidence type="ECO:0000313" key="12">
    <source>
        <dbReference type="EMBL" id="PWZ03663.1"/>
    </source>
</evidence>
<feature type="binding site" evidence="9">
    <location>
        <position position="114"/>
    </location>
    <ligand>
        <name>ATP</name>
        <dbReference type="ChEBI" id="CHEBI:30616"/>
    </ligand>
</feature>
<dbReference type="GO" id="GO:0005737">
    <property type="term" value="C:cytoplasm"/>
    <property type="evidence" value="ECO:0007669"/>
    <property type="project" value="TreeGrafter"/>
</dbReference>
<dbReference type="InterPro" id="IPR000719">
    <property type="entry name" value="Prot_kinase_dom"/>
</dbReference>
<dbReference type="GO" id="GO:0050684">
    <property type="term" value="P:regulation of mRNA processing"/>
    <property type="evidence" value="ECO:0007669"/>
    <property type="project" value="TreeGrafter"/>
</dbReference>
<dbReference type="Gene3D" id="3.30.200.20">
    <property type="entry name" value="Phosphorylase Kinase, domain 1"/>
    <property type="match status" value="1"/>
</dbReference>
<dbReference type="SUPFAM" id="SSF56112">
    <property type="entry name" value="Protein kinase-like (PK-like)"/>
    <property type="match status" value="1"/>
</dbReference>
<dbReference type="EMBL" id="KZ819188">
    <property type="protein sequence ID" value="PWZ03663.1"/>
    <property type="molecule type" value="Genomic_DNA"/>
</dbReference>
<protein>
    <recommendedName>
        <fullName evidence="1">non-specific serine/threonine protein kinase</fullName>
        <ecNumber evidence="1">2.7.11.1</ecNumber>
    </recommendedName>
</protein>
<dbReference type="PANTHER" id="PTHR47634">
    <property type="entry name" value="PROTEIN KINASE DOMAIN-CONTAINING PROTEIN-RELATED"/>
    <property type="match status" value="1"/>
</dbReference>
<comment type="catalytic activity">
    <reaction evidence="8">
        <text>L-seryl-[protein] + ATP = O-phospho-L-seryl-[protein] + ADP + H(+)</text>
        <dbReference type="Rhea" id="RHEA:17989"/>
        <dbReference type="Rhea" id="RHEA-COMP:9863"/>
        <dbReference type="Rhea" id="RHEA-COMP:11604"/>
        <dbReference type="ChEBI" id="CHEBI:15378"/>
        <dbReference type="ChEBI" id="CHEBI:29999"/>
        <dbReference type="ChEBI" id="CHEBI:30616"/>
        <dbReference type="ChEBI" id="CHEBI:83421"/>
        <dbReference type="ChEBI" id="CHEBI:456216"/>
        <dbReference type="EC" id="2.7.11.1"/>
    </reaction>
</comment>
<organism evidence="12 13">
    <name type="scientific">Testicularia cyperi</name>
    <dbReference type="NCBI Taxonomy" id="1882483"/>
    <lineage>
        <taxon>Eukaryota</taxon>
        <taxon>Fungi</taxon>
        <taxon>Dikarya</taxon>
        <taxon>Basidiomycota</taxon>
        <taxon>Ustilaginomycotina</taxon>
        <taxon>Ustilaginomycetes</taxon>
        <taxon>Ustilaginales</taxon>
        <taxon>Anthracoideaceae</taxon>
        <taxon>Testicularia</taxon>
    </lineage>
</organism>
<evidence type="ECO:0000256" key="9">
    <source>
        <dbReference type="PROSITE-ProRule" id="PRU10141"/>
    </source>
</evidence>
<feature type="compositionally biased region" description="Polar residues" evidence="10">
    <location>
        <begin position="792"/>
        <end position="806"/>
    </location>
</feature>
<dbReference type="PROSITE" id="PS00108">
    <property type="entry name" value="PROTEIN_KINASE_ST"/>
    <property type="match status" value="1"/>
</dbReference>
<dbReference type="InterPro" id="IPR051334">
    <property type="entry name" value="SRPK"/>
</dbReference>
<evidence type="ECO:0000256" key="6">
    <source>
        <dbReference type="ARBA" id="ARBA00022840"/>
    </source>
</evidence>
<dbReference type="Pfam" id="PF00069">
    <property type="entry name" value="Pkinase"/>
    <property type="match status" value="2"/>
</dbReference>
<feature type="region of interest" description="Disordered" evidence="10">
    <location>
        <begin position="660"/>
        <end position="816"/>
    </location>
</feature>
<evidence type="ECO:0000256" key="4">
    <source>
        <dbReference type="ARBA" id="ARBA00022741"/>
    </source>
</evidence>
<feature type="compositionally biased region" description="Polar residues" evidence="10">
    <location>
        <begin position="20"/>
        <end position="52"/>
    </location>
</feature>
<dbReference type="EC" id="2.7.11.1" evidence="1"/>
<keyword evidence="13" id="KW-1185">Reference proteome</keyword>
<dbReference type="FunFam" id="1.10.510.10:FF:000541">
    <property type="entry name" value="CMGC/SRPK protein kinase"/>
    <property type="match status" value="1"/>
</dbReference>
<comment type="catalytic activity">
    <reaction evidence="7">
        <text>L-threonyl-[protein] + ATP = O-phospho-L-threonyl-[protein] + ADP + H(+)</text>
        <dbReference type="Rhea" id="RHEA:46608"/>
        <dbReference type="Rhea" id="RHEA-COMP:11060"/>
        <dbReference type="Rhea" id="RHEA-COMP:11605"/>
        <dbReference type="ChEBI" id="CHEBI:15378"/>
        <dbReference type="ChEBI" id="CHEBI:30013"/>
        <dbReference type="ChEBI" id="CHEBI:30616"/>
        <dbReference type="ChEBI" id="CHEBI:61977"/>
        <dbReference type="ChEBI" id="CHEBI:456216"/>
        <dbReference type="EC" id="2.7.11.1"/>
    </reaction>
</comment>
<evidence type="ECO:0000256" key="10">
    <source>
        <dbReference type="SAM" id="MobiDB-lite"/>
    </source>
</evidence>
<dbReference type="InParanoid" id="A0A317Y0S0"/>
<feature type="region of interest" description="Disordered" evidence="10">
    <location>
        <begin position="1"/>
        <end position="64"/>
    </location>
</feature>
<dbReference type="Proteomes" id="UP000246740">
    <property type="component" value="Unassembled WGS sequence"/>
</dbReference>
<dbReference type="GO" id="GO:0005634">
    <property type="term" value="C:nucleus"/>
    <property type="evidence" value="ECO:0007669"/>
    <property type="project" value="TreeGrafter"/>
</dbReference>
<feature type="compositionally biased region" description="Low complexity" evidence="10">
    <location>
        <begin position="440"/>
        <end position="460"/>
    </location>
</feature>